<evidence type="ECO:0008006" key="3">
    <source>
        <dbReference type="Google" id="ProtNLM"/>
    </source>
</evidence>
<accession>A0ABZ0IER7</accession>
<protein>
    <recommendedName>
        <fullName evidence="3">DUF3570 domain-containing protein</fullName>
    </recommendedName>
</protein>
<dbReference type="Proteomes" id="UP001626549">
    <property type="component" value="Chromosome"/>
</dbReference>
<evidence type="ECO:0000313" key="1">
    <source>
        <dbReference type="EMBL" id="WOJ98023.1"/>
    </source>
</evidence>
<keyword evidence="2" id="KW-1185">Reference proteome</keyword>
<name>A0ABZ0IER7_9GAMM</name>
<gene>
    <name evidence="1" type="ORF">R0137_05455</name>
</gene>
<proteinExistence type="predicted"/>
<dbReference type="EMBL" id="CP136865">
    <property type="protein sequence ID" value="WOJ98023.1"/>
    <property type="molecule type" value="Genomic_DNA"/>
</dbReference>
<reference evidence="1 2" key="1">
    <citation type="submission" date="2023-10" db="EMBL/GenBank/DDBJ databases">
        <title>Two novel species belonging to the OM43/NOR5 clade.</title>
        <authorList>
            <person name="Park M."/>
        </authorList>
    </citation>
    <scope>NUCLEOTIDE SEQUENCE [LARGE SCALE GENOMIC DNA]</scope>
    <source>
        <strain evidence="1 2">IMCC45268</strain>
    </source>
</reference>
<dbReference type="RefSeq" id="WP_407329177.1">
    <property type="nucleotide sequence ID" value="NZ_CP136865.1"/>
</dbReference>
<evidence type="ECO:0000313" key="2">
    <source>
        <dbReference type="Proteomes" id="UP001626549"/>
    </source>
</evidence>
<organism evidence="1 2">
    <name type="scientific">Congregibacter brevis</name>
    <dbReference type="NCBI Taxonomy" id="3081201"/>
    <lineage>
        <taxon>Bacteria</taxon>
        <taxon>Pseudomonadati</taxon>
        <taxon>Pseudomonadota</taxon>
        <taxon>Gammaproteobacteria</taxon>
        <taxon>Cellvibrionales</taxon>
        <taxon>Halieaceae</taxon>
        <taxon>Congregibacter</taxon>
    </lineage>
</organism>
<sequence>MLSVKNLIEELAKPVFWGAVLCSLPSGAVLAVDSIEAASDTIDQELTELPVEPVSGPESPHWVDKSHEYATNRTQALAQWMDDFFGAQVRDAERADSFVRAIFIDDWDQRDGHDLKVRLRGQVDLPKISERVDLVFSGEESEQTLTEEERGQENDVGLRVNVRDGRRTRLDATISVRSGPAILPGVRFRYQQSITDNSWARFTQRLQYHTEDGYRSLTNFEANRILDDKSLIRWAGRVRYREDKEFWDYNTGITYRRWLDDHAKFPSAIEYFVAVSGRDQPENYETSYRLGFLYRKQFFRQFLFYEIEPSYNWRRDLYEEKREGVMGIVFRLEVMLDRELVGGR</sequence>